<dbReference type="AlphaFoldDB" id="A0A0M3JL42"/>
<gene>
    <name evidence="2" type="ORF">ASIM_LOCUS8118</name>
</gene>
<feature type="region of interest" description="Disordered" evidence="1">
    <location>
        <begin position="81"/>
        <end position="100"/>
    </location>
</feature>
<dbReference type="WBParaSite" id="ASIM_0000836901-mRNA-1">
    <property type="protein sequence ID" value="ASIM_0000836901-mRNA-1"/>
    <property type="gene ID" value="ASIM_0000836901"/>
</dbReference>
<feature type="compositionally biased region" description="Polar residues" evidence="1">
    <location>
        <begin position="81"/>
        <end position="97"/>
    </location>
</feature>
<reference evidence="4" key="1">
    <citation type="submission" date="2017-02" db="UniProtKB">
        <authorList>
            <consortium name="WormBaseParasite"/>
        </authorList>
    </citation>
    <scope>IDENTIFICATION</scope>
</reference>
<dbReference type="EMBL" id="UYRR01021159">
    <property type="protein sequence ID" value="VDK30851.1"/>
    <property type="molecule type" value="Genomic_DNA"/>
</dbReference>
<organism evidence="4">
    <name type="scientific">Anisakis simplex</name>
    <name type="common">Herring worm</name>
    <dbReference type="NCBI Taxonomy" id="6269"/>
    <lineage>
        <taxon>Eukaryota</taxon>
        <taxon>Metazoa</taxon>
        <taxon>Ecdysozoa</taxon>
        <taxon>Nematoda</taxon>
        <taxon>Chromadorea</taxon>
        <taxon>Rhabditida</taxon>
        <taxon>Spirurina</taxon>
        <taxon>Ascaridomorpha</taxon>
        <taxon>Ascaridoidea</taxon>
        <taxon>Anisakidae</taxon>
        <taxon>Anisakis</taxon>
        <taxon>Anisakis simplex complex</taxon>
    </lineage>
</organism>
<name>A0A0M3JL42_ANISI</name>
<proteinExistence type="predicted"/>
<feature type="region of interest" description="Disordered" evidence="1">
    <location>
        <begin position="134"/>
        <end position="155"/>
    </location>
</feature>
<feature type="compositionally biased region" description="Acidic residues" evidence="1">
    <location>
        <begin position="1"/>
        <end position="18"/>
    </location>
</feature>
<feature type="region of interest" description="Disordered" evidence="1">
    <location>
        <begin position="1"/>
        <end position="46"/>
    </location>
</feature>
<sequence length="155" mass="16740">MDKSEADEEANNTDDDVLSSDLDRLIEEGMDEISPGSEGSPISEAEEEKLIGDEIEKTLMHEFGEDSADIITTTIPNYELPSSINPSPLPVTSTATPFTDDGTVNIVDQAIYSTASFKEQNADISDDEFNAVTTEKTPATTNDELDLQDSEVGTT</sequence>
<keyword evidence="3" id="KW-1185">Reference proteome</keyword>
<protein>
    <submittedName>
        <fullName evidence="4">Structural protein</fullName>
    </submittedName>
</protein>
<evidence type="ECO:0000256" key="1">
    <source>
        <dbReference type="SAM" id="MobiDB-lite"/>
    </source>
</evidence>
<evidence type="ECO:0000313" key="4">
    <source>
        <dbReference type="WBParaSite" id="ASIM_0000836901-mRNA-1"/>
    </source>
</evidence>
<evidence type="ECO:0000313" key="3">
    <source>
        <dbReference type="Proteomes" id="UP000267096"/>
    </source>
</evidence>
<reference evidence="2 3" key="2">
    <citation type="submission" date="2018-11" db="EMBL/GenBank/DDBJ databases">
        <authorList>
            <consortium name="Pathogen Informatics"/>
        </authorList>
    </citation>
    <scope>NUCLEOTIDE SEQUENCE [LARGE SCALE GENOMIC DNA]</scope>
</reference>
<accession>A0A0M3JL42</accession>
<evidence type="ECO:0000313" key="2">
    <source>
        <dbReference type="EMBL" id="VDK30851.1"/>
    </source>
</evidence>
<dbReference type="Proteomes" id="UP000267096">
    <property type="component" value="Unassembled WGS sequence"/>
</dbReference>